<gene>
    <name evidence="1" type="ORF">AVDCRST_MAG79-1982</name>
</gene>
<protein>
    <recommendedName>
        <fullName evidence="2">DUF429 domain-containing protein</fullName>
    </recommendedName>
</protein>
<name>A0A6J4U9P9_9ACTN</name>
<dbReference type="Pfam" id="PF04250">
    <property type="entry name" value="DUF429"/>
    <property type="match status" value="1"/>
</dbReference>
<dbReference type="AlphaFoldDB" id="A0A6J4U9P9"/>
<evidence type="ECO:0000313" key="1">
    <source>
        <dbReference type="EMBL" id="CAA9542487.1"/>
    </source>
</evidence>
<accession>A0A6J4U9P9</accession>
<sequence>MVRPALGSALATADACADGDAADVGTCERLVSVLGIDAWTGGWVAVLLVDGRFADAFTAPGIGSLLDGRPDAVMVAVDIPIGFPVGPEPRAADVAARRFVGPRRSSVFMTPPRAVLEQPDYGTANACCRELTGRGLSRQSFALFRRILEVDERAAAEPRLHEVHPEASFRALAGEPLALPKRTWGGAATRRRLLARVGLEPLDDLPAVAAVPVDDVLDAAVVAWSADRIACGRAFTLPQDPPIDERGRAVAIWC</sequence>
<proteinExistence type="predicted"/>
<dbReference type="InterPro" id="IPR007362">
    <property type="entry name" value="DUF429"/>
</dbReference>
<organism evidence="1">
    <name type="scientific">uncultured Thermoleophilia bacterium</name>
    <dbReference type="NCBI Taxonomy" id="1497501"/>
    <lineage>
        <taxon>Bacteria</taxon>
        <taxon>Bacillati</taxon>
        <taxon>Actinomycetota</taxon>
        <taxon>Thermoleophilia</taxon>
        <taxon>environmental samples</taxon>
    </lineage>
</organism>
<reference evidence="1" key="1">
    <citation type="submission" date="2020-02" db="EMBL/GenBank/DDBJ databases">
        <authorList>
            <person name="Meier V. D."/>
        </authorList>
    </citation>
    <scope>NUCLEOTIDE SEQUENCE</scope>
    <source>
        <strain evidence="1">AVDCRST_MAG79</strain>
    </source>
</reference>
<evidence type="ECO:0008006" key="2">
    <source>
        <dbReference type="Google" id="ProtNLM"/>
    </source>
</evidence>
<dbReference type="EMBL" id="CADCWC010000298">
    <property type="protein sequence ID" value="CAA9542487.1"/>
    <property type="molecule type" value="Genomic_DNA"/>
</dbReference>